<dbReference type="PANTHER" id="PTHR13112">
    <property type="entry name" value="UPF3 REGULATOR OF NONSENSE TRANSCRIPTS-LIKE PROTEIN"/>
    <property type="match status" value="1"/>
</dbReference>
<dbReference type="eggNOG" id="KOG1295">
    <property type="taxonomic scope" value="Eukaryota"/>
</dbReference>
<gene>
    <name evidence="7" type="ORF">RCOM_1602680</name>
</gene>
<dbReference type="Proteomes" id="UP000008311">
    <property type="component" value="Unassembled WGS sequence"/>
</dbReference>
<keyword evidence="8" id="KW-1185">Reference proteome</keyword>
<organism evidence="7 8">
    <name type="scientific">Ricinus communis</name>
    <name type="common">Castor bean</name>
    <dbReference type="NCBI Taxonomy" id="3988"/>
    <lineage>
        <taxon>Eukaryota</taxon>
        <taxon>Viridiplantae</taxon>
        <taxon>Streptophyta</taxon>
        <taxon>Embryophyta</taxon>
        <taxon>Tracheophyta</taxon>
        <taxon>Spermatophyta</taxon>
        <taxon>Magnoliopsida</taxon>
        <taxon>eudicotyledons</taxon>
        <taxon>Gunneridae</taxon>
        <taxon>Pentapetalae</taxon>
        <taxon>rosids</taxon>
        <taxon>fabids</taxon>
        <taxon>Malpighiales</taxon>
        <taxon>Euphorbiaceae</taxon>
        <taxon>Acalyphoideae</taxon>
        <taxon>Acalypheae</taxon>
        <taxon>Ricinus</taxon>
    </lineage>
</organism>
<comment type="subcellular location">
    <subcellularLocation>
        <location evidence="1">Nucleus</location>
    </subcellularLocation>
</comment>
<feature type="compositionally biased region" description="Basic and acidic residues" evidence="5">
    <location>
        <begin position="385"/>
        <end position="397"/>
    </location>
</feature>
<dbReference type="InterPro" id="IPR039722">
    <property type="entry name" value="Upf3"/>
</dbReference>
<comment type="similarity">
    <text evidence="2">Belongs to the RENT3 family.</text>
</comment>
<dbReference type="EMBL" id="EQ973772">
    <property type="protein sequence ID" value="EEF52957.1"/>
    <property type="molecule type" value="Genomic_DNA"/>
</dbReference>
<dbReference type="AlphaFoldDB" id="B9R8X7"/>
<feature type="region of interest" description="Disordered" evidence="5">
    <location>
        <begin position="384"/>
        <end position="423"/>
    </location>
</feature>
<name>B9R8X7_RICCO</name>
<sequence length="423" mass="46710">MKRKEKEEEERRMKVVIRHLPPSLSQSHLFSQFHHLLLLSFNWFCFRPPNSSHKNHRYSRAYIEFKSPADAGQFAHLFHGHLFVDDNGAQFKAIVEYAPSQRVPKPSPVKDGREGTIYTDPDYLEFLKLIAKPVDNLPSASVQFQIEDAAQSGAAKEPPITTPLMEFVRQKRAAEDGNQGSLVAVKGSKRAGSASVIKPGSSANKRGAEKKKVSGGMLQQPGDSPVSTAPKRSQRLRASEMIIKSILLNNETHQSQSLNATQHRHETQNLIVEHGKKWPRPMNKQVAINGHVPGSEPSGPIYDGDTKRNNSKFLTKGRYSVGSASAKQQKCIKDRPDPGVWAPLCHSVVQSDNEEKLSSTLLQHSGMNSKGSHKHFGHNVAAQRMKGDGSRIASEHKSSKRGGASGYGVQKKQVWVQKSASGS</sequence>
<dbReference type="CDD" id="cd12455">
    <property type="entry name" value="RRM_like_Smg4_UPF3"/>
    <property type="match status" value="1"/>
</dbReference>
<dbReference type="GO" id="GO:0045727">
    <property type="term" value="P:positive regulation of translation"/>
    <property type="evidence" value="ECO:0000318"/>
    <property type="project" value="GO_Central"/>
</dbReference>
<evidence type="ECO:0000256" key="1">
    <source>
        <dbReference type="ARBA" id="ARBA00004123"/>
    </source>
</evidence>
<feature type="domain" description="UPF3" evidence="6">
    <location>
        <begin position="11"/>
        <end position="173"/>
    </location>
</feature>
<dbReference type="STRING" id="3988.B9R8X7"/>
<dbReference type="GO" id="GO:0003729">
    <property type="term" value="F:mRNA binding"/>
    <property type="evidence" value="ECO:0000318"/>
    <property type="project" value="GO_Central"/>
</dbReference>
<dbReference type="SUPFAM" id="SSF54928">
    <property type="entry name" value="RNA-binding domain, RBD"/>
    <property type="match status" value="1"/>
</dbReference>
<dbReference type="InterPro" id="IPR035979">
    <property type="entry name" value="RBD_domain_sf"/>
</dbReference>
<dbReference type="GO" id="GO:0005730">
    <property type="term" value="C:nucleolus"/>
    <property type="evidence" value="ECO:0000318"/>
    <property type="project" value="GO_Central"/>
</dbReference>
<evidence type="ECO:0000256" key="2">
    <source>
        <dbReference type="ARBA" id="ARBA00005991"/>
    </source>
</evidence>
<accession>B9R8X7</accession>
<dbReference type="InterPro" id="IPR012677">
    <property type="entry name" value="Nucleotide-bd_a/b_plait_sf"/>
</dbReference>
<proteinExistence type="inferred from homology"/>
<feature type="compositionally biased region" description="Polar residues" evidence="5">
    <location>
        <begin position="221"/>
        <end position="231"/>
    </location>
</feature>
<dbReference type="GO" id="GO:0000184">
    <property type="term" value="P:nuclear-transcribed mRNA catabolic process, nonsense-mediated decay"/>
    <property type="evidence" value="ECO:0000318"/>
    <property type="project" value="GO_Central"/>
</dbReference>
<dbReference type="Gene3D" id="3.30.70.330">
    <property type="match status" value="1"/>
</dbReference>
<evidence type="ECO:0000313" key="7">
    <source>
        <dbReference type="EMBL" id="EEF52957.1"/>
    </source>
</evidence>
<evidence type="ECO:0000256" key="5">
    <source>
        <dbReference type="SAM" id="MobiDB-lite"/>
    </source>
</evidence>
<keyword evidence="4" id="KW-0539">Nucleus</keyword>
<evidence type="ECO:0000256" key="3">
    <source>
        <dbReference type="ARBA" id="ARBA00023161"/>
    </source>
</evidence>
<dbReference type="GO" id="GO:0005737">
    <property type="term" value="C:cytoplasm"/>
    <property type="evidence" value="ECO:0000318"/>
    <property type="project" value="GO_Central"/>
</dbReference>
<evidence type="ECO:0000313" key="8">
    <source>
        <dbReference type="Proteomes" id="UP000008311"/>
    </source>
</evidence>
<evidence type="ECO:0000259" key="6">
    <source>
        <dbReference type="Pfam" id="PF03467"/>
    </source>
</evidence>
<dbReference type="InParanoid" id="B9R8X7"/>
<dbReference type="PANTHER" id="PTHR13112:SF5">
    <property type="entry name" value="REGULATOR OF NONSENSE TRANSCRIPTS UPF3"/>
    <property type="match status" value="1"/>
</dbReference>
<evidence type="ECO:0000256" key="4">
    <source>
        <dbReference type="ARBA" id="ARBA00023242"/>
    </source>
</evidence>
<feature type="region of interest" description="Disordered" evidence="5">
    <location>
        <begin position="173"/>
        <end position="233"/>
    </location>
</feature>
<protein>
    <recommendedName>
        <fullName evidence="6">UPF3 domain-containing protein</fullName>
    </recommendedName>
</protein>
<keyword evidence="3" id="KW-0866">Nonsense-mediated mRNA decay</keyword>
<dbReference type="InterPro" id="IPR005120">
    <property type="entry name" value="UPF3_dom"/>
</dbReference>
<dbReference type="Pfam" id="PF03467">
    <property type="entry name" value="Smg4_UPF3"/>
    <property type="match status" value="1"/>
</dbReference>
<feature type="region of interest" description="Disordered" evidence="5">
    <location>
        <begin position="290"/>
        <end position="309"/>
    </location>
</feature>
<reference evidence="8" key="1">
    <citation type="journal article" date="2010" name="Nat. Biotechnol.">
        <title>Draft genome sequence of the oilseed species Ricinus communis.</title>
        <authorList>
            <person name="Chan A.P."/>
            <person name="Crabtree J."/>
            <person name="Zhao Q."/>
            <person name="Lorenzi H."/>
            <person name="Orvis J."/>
            <person name="Puiu D."/>
            <person name="Melake-Berhan A."/>
            <person name="Jones K.M."/>
            <person name="Redman J."/>
            <person name="Chen G."/>
            <person name="Cahoon E.B."/>
            <person name="Gedil M."/>
            <person name="Stanke M."/>
            <person name="Haas B.J."/>
            <person name="Wortman J.R."/>
            <person name="Fraser-Liggett C.M."/>
            <person name="Ravel J."/>
            <person name="Rabinowicz P.D."/>
        </authorList>
    </citation>
    <scope>NUCLEOTIDE SEQUENCE [LARGE SCALE GENOMIC DNA]</scope>
    <source>
        <strain evidence="8">cv. Hale</strain>
    </source>
</reference>